<dbReference type="GO" id="GO:0016020">
    <property type="term" value="C:membrane"/>
    <property type="evidence" value="ECO:0007669"/>
    <property type="project" value="TreeGrafter"/>
</dbReference>
<dbReference type="SUPFAM" id="SSF53474">
    <property type="entry name" value="alpha/beta-Hydrolases"/>
    <property type="match status" value="1"/>
</dbReference>
<organism evidence="2 3">
    <name type="scientific">Diaphorobacter aerolatus</name>
    <dbReference type="NCBI Taxonomy" id="1288495"/>
    <lineage>
        <taxon>Bacteria</taxon>
        <taxon>Pseudomonadati</taxon>
        <taxon>Pseudomonadota</taxon>
        <taxon>Betaproteobacteria</taxon>
        <taxon>Burkholderiales</taxon>
        <taxon>Comamonadaceae</taxon>
        <taxon>Diaphorobacter</taxon>
    </lineage>
</organism>
<keyword evidence="2" id="KW-0378">Hydrolase</keyword>
<feature type="domain" description="AB hydrolase-1" evidence="1">
    <location>
        <begin position="31"/>
        <end position="251"/>
    </location>
</feature>
<dbReference type="Proteomes" id="UP000516028">
    <property type="component" value="Chromosome"/>
</dbReference>
<reference evidence="2 3" key="1">
    <citation type="submission" date="2020-08" db="EMBL/GenBank/DDBJ databases">
        <title>Genome sequence of Diaphorobacter aerolatus KACC 16536T.</title>
        <authorList>
            <person name="Hyun D.-W."/>
            <person name="Bae J.-W."/>
        </authorList>
    </citation>
    <scope>NUCLEOTIDE SEQUENCE [LARGE SCALE GENOMIC DNA]</scope>
    <source>
        <strain evidence="2 3">KACC 16536</strain>
    </source>
</reference>
<dbReference type="InterPro" id="IPR050266">
    <property type="entry name" value="AB_hydrolase_sf"/>
</dbReference>
<dbReference type="EMBL" id="CP060783">
    <property type="protein sequence ID" value="QNP49126.1"/>
    <property type="molecule type" value="Genomic_DNA"/>
</dbReference>
<dbReference type="InterPro" id="IPR000073">
    <property type="entry name" value="AB_hydrolase_1"/>
</dbReference>
<proteinExistence type="predicted"/>
<dbReference type="RefSeq" id="WP_187724718.1">
    <property type="nucleotide sequence ID" value="NZ_CP060783.1"/>
</dbReference>
<evidence type="ECO:0000259" key="1">
    <source>
        <dbReference type="Pfam" id="PF00561"/>
    </source>
</evidence>
<dbReference type="GO" id="GO:0046464">
    <property type="term" value="P:acylglycerol catabolic process"/>
    <property type="evidence" value="ECO:0007669"/>
    <property type="project" value="TreeGrafter"/>
</dbReference>
<name>A0A7H0GLG0_9BURK</name>
<keyword evidence="3" id="KW-1185">Reference proteome</keyword>
<dbReference type="PANTHER" id="PTHR43798:SF5">
    <property type="entry name" value="MONOACYLGLYCEROL LIPASE ABHD6"/>
    <property type="match status" value="1"/>
</dbReference>
<dbReference type="Pfam" id="PF00561">
    <property type="entry name" value="Abhydrolase_1"/>
    <property type="match status" value="1"/>
</dbReference>
<accession>A0A7H0GLG0</accession>
<evidence type="ECO:0000313" key="2">
    <source>
        <dbReference type="EMBL" id="QNP49126.1"/>
    </source>
</evidence>
<dbReference type="AlphaFoldDB" id="A0A7H0GLG0"/>
<sequence length="298" mass="32959">MHPELFPEFRSELIPAGDGIFIHALTGGQGPALLLLHGHPQTSAIWHKVAPELARHFTLVMADLRGYGDSSKPNGGARSADYSKRVMARDMLQVMQHFGHERFKVMAHDRGARVAHRLALDHAGSVERMVLLDIAPTLAMYANTTDEFARAYWHWFFLIQKSPLPERLINANPAAYVRDVIGGRSAGLAPFDLRALAEYERCMALPGAAQALCEDYRASADIDLEHDRDDIEAGHLLDVPTLVLWGEQGVVHRCFDPLKEWQNVATNVQGHTLPCGHYIAEEAPGPLLEAALPFLRGG</sequence>
<dbReference type="GO" id="GO:0047372">
    <property type="term" value="F:monoacylglycerol lipase activity"/>
    <property type="evidence" value="ECO:0007669"/>
    <property type="project" value="TreeGrafter"/>
</dbReference>
<evidence type="ECO:0000313" key="3">
    <source>
        <dbReference type="Proteomes" id="UP000516028"/>
    </source>
</evidence>
<gene>
    <name evidence="2" type="ORF">H9K75_02995</name>
</gene>
<dbReference type="KEGG" id="daer:H9K75_02995"/>
<dbReference type="PANTHER" id="PTHR43798">
    <property type="entry name" value="MONOACYLGLYCEROL LIPASE"/>
    <property type="match status" value="1"/>
</dbReference>
<dbReference type="Gene3D" id="3.40.50.1820">
    <property type="entry name" value="alpha/beta hydrolase"/>
    <property type="match status" value="1"/>
</dbReference>
<dbReference type="InterPro" id="IPR029058">
    <property type="entry name" value="AB_hydrolase_fold"/>
</dbReference>
<protein>
    <submittedName>
        <fullName evidence="2">Alpha/beta hydrolase</fullName>
    </submittedName>
</protein>